<dbReference type="PANTHER" id="PTHR21013:SF10">
    <property type="entry name" value="ATP SYNTHASE MITOCHONDRIAL F1 COMPLEX ASSEMBLY FACTOR 2"/>
    <property type="match status" value="1"/>
</dbReference>
<dbReference type="Pfam" id="PF07542">
    <property type="entry name" value="ATP12"/>
    <property type="match status" value="1"/>
</dbReference>
<evidence type="ECO:0000256" key="2">
    <source>
        <dbReference type="ARBA" id="ARBA00008231"/>
    </source>
</evidence>
<dbReference type="InterPro" id="IPR042272">
    <property type="entry name" value="ATP12_ATP_synth-F1-assembly_N"/>
</dbReference>
<evidence type="ECO:0000256" key="3">
    <source>
        <dbReference type="ARBA" id="ARBA00022946"/>
    </source>
</evidence>
<name>A0A4T0R3N2_9BASI</name>
<accession>A0A4T0R3N2</accession>
<dbReference type="GO" id="GO:0005739">
    <property type="term" value="C:mitochondrion"/>
    <property type="evidence" value="ECO:0007669"/>
    <property type="project" value="UniProtKB-SubCell"/>
</dbReference>
<dbReference type="GO" id="GO:0033615">
    <property type="term" value="P:mitochondrial proton-transporting ATP synthase complex assembly"/>
    <property type="evidence" value="ECO:0007669"/>
    <property type="project" value="TreeGrafter"/>
</dbReference>
<comment type="similarity">
    <text evidence="2">Belongs to the ATP12 family.</text>
</comment>
<evidence type="ECO:0000256" key="4">
    <source>
        <dbReference type="ARBA" id="ARBA00023128"/>
    </source>
</evidence>
<protein>
    <submittedName>
        <fullName evidence="6">ATP12-domain-containing protein</fullName>
    </submittedName>
</protein>
<keyword evidence="4" id="KW-0496">Mitochondrion</keyword>
<comment type="subcellular location">
    <subcellularLocation>
        <location evidence="1">Mitochondrion</location>
    </subcellularLocation>
</comment>
<reference evidence="6 7" key="1">
    <citation type="submission" date="2019-03" db="EMBL/GenBank/DDBJ databases">
        <title>Sequencing 25 genomes of Wallemia mellicola.</title>
        <authorList>
            <person name="Gostincar C."/>
        </authorList>
    </citation>
    <scope>NUCLEOTIDE SEQUENCE [LARGE SCALE GENOMIC DNA]</scope>
    <source>
        <strain evidence="6 7">EXF-8738</strain>
    </source>
</reference>
<dbReference type="Proteomes" id="UP000305647">
    <property type="component" value="Unassembled WGS sequence"/>
</dbReference>
<sequence length="298" mass="33642">MLLRKISNNSFISKSIGRPRFNSLLSEAVAEITDVAAKSQAAGGWIQNLTPILIHYTAAERTMKRFWKTANVSNSNGRHIVHLDTRKLRTPAGNVIDLPSNKGALALLIAHEWQSQDKVIKAHALPITSLASRALDSFKDQSERIETCDKLIKYFETDATCYFEDKPSQLVELQEKHWRPIVEWANKRYNTTIHVFENVLASKQPEESRKLLHNEILQFDAFTLAAFERIVMHTKSFLIALAVVDGHLSIEDASQAARVEVLSQIARWGEVEDSHDVDHHDIRKQIGSAACTLIESRA</sequence>
<proteinExistence type="inferred from homology"/>
<evidence type="ECO:0000313" key="7">
    <source>
        <dbReference type="Proteomes" id="UP000305647"/>
    </source>
</evidence>
<dbReference type="AlphaFoldDB" id="A0A4T0R3N2"/>
<comment type="caution">
    <text evidence="6">The sequence shown here is derived from an EMBL/GenBank/DDBJ whole genome shotgun (WGS) entry which is preliminary data.</text>
</comment>
<keyword evidence="5" id="KW-0143">Chaperone</keyword>
<keyword evidence="3" id="KW-0809">Transit peptide</keyword>
<dbReference type="EMBL" id="SPRO01000001">
    <property type="protein sequence ID" value="TIC34689.1"/>
    <property type="molecule type" value="Genomic_DNA"/>
</dbReference>
<evidence type="ECO:0000256" key="5">
    <source>
        <dbReference type="ARBA" id="ARBA00023186"/>
    </source>
</evidence>
<dbReference type="InterPro" id="IPR023335">
    <property type="entry name" value="ATP12_ortho_dom_sf"/>
</dbReference>
<dbReference type="Gene3D" id="3.30.2180.10">
    <property type="entry name" value="ATP12-like"/>
    <property type="match status" value="1"/>
</dbReference>
<gene>
    <name evidence="6" type="ORF">E3Q10_00005</name>
</gene>
<dbReference type="InterPro" id="IPR011419">
    <property type="entry name" value="ATP12_ATP_synth-F1-assembly"/>
</dbReference>
<dbReference type="Gene3D" id="1.10.3580.10">
    <property type="entry name" value="ATP12 ATPase"/>
    <property type="match status" value="1"/>
</dbReference>
<dbReference type="PANTHER" id="PTHR21013">
    <property type="entry name" value="ATP SYNTHASE MITOCHONDRIAL F1 COMPLEX ASSEMBLY FACTOR 2/ATP12 PROTEIN, MITOCHONDRIAL PRECURSOR"/>
    <property type="match status" value="1"/>
</dbReference>
<evidence type="ECO:0000256" key="1">
    <source>
        <dbReference type="ARBA" id="ARBA00004173"/>
    </source>
</evidence>
<organism evidence="6 7">
    <name type="scientific">Wallemia mellicola</name>
    <dbReference type="NCBI Taxonomy" id="1708541"/>
    <lineage>
        <taxon>Eukaryota</taxon>
        <taxon>Fungi</taxon>
        <taxon>Dikarya</taxon>
        <taxon>Basidiomycota</taxon>
        <taxon>Wallemiomycotina</taxon>
        <taxon>Wallemiomycetes</taxon>
        <taxon>Wallemiales</taxon>
        <taxon>Wallemiaceae</taxon>
        <taxon>Wallemia</taxon>
    </lineage>
</organism>
<dbReference type="SUPFAM" id="SSF160909">
    <property type="entry name" value="ATP12-like"/>
    <property type="match status" value="1"/>
</dbReference>
<evidence type="ECO:0000313" key="6">
    <source>
        <dbReference type="EMBL" id="TIC34689.1"/>
    </source>
</evidence>